<sequence>MNHDRSYIAVRNVRVWRDDATFSAPTRVSWTEGLFDPLASGDDAHAHAHDHGPDLDGTGLWLIPGLVDAHLHAGWQAFNAADRDALDADATHALVAAGLRRTLQAGFTSARDAGGLTPEAIAQIPTYERPRMQAAIAMIDRGVADRAGGIERAVDEVLSQGAQWVKLVATAGVASPAGAGLEAHFTRTEVQRAVSLAGAASAQVMVHAWGGAAIDDAIEAGAASIEHGIFLTPAQATRITERGVTFVPTLRIYRLVQAMIERGELPASFAARVAEAVSTHPHAVRIARDAGCQIALGTDYGTPGQHGTGRLEFDVLVAAGLTPEAALVAATRGGAQLLAGADPDQSLALAGRIAPGAPADAVLLRRDPRQPGALSDPAAIAAVIAHGRLVADVSYERNPS</sequence>
<dbReference type="PANTHER" id="PTHR43135">
    <property type="entry name" value="ALPHA-D-RIBOSE 1-METHYLPHOSPHONATE 5-TRIPHOSPHATE DIPHOSPHATASE"/>
    <property type="match status" value="1"/>
</dbReference>
<evidence type="ECO:0000259" key="1">
    <source>
        <dbReference type="Pfam" id="PF01979"/>
    </source>
</evidence>
<dbReference type="PANTHER" id="PTHR43135:SF3">
    <property type="entry name" value="ALPHA-D-RIBOSE 1-METHYLPHOSPHONATE 5-TRIPHOSPHATE DIPHOSPHATASE"/>
    <property type="match status" value="1"/>
</dbReference>
<dbReference type="SUPFAM" id="SSF51338">
    <property type="entry name" value="Composite domain of metallo-dependent hydrolases"/>
    <property type="match status" value="1"/>
</dbReference>
<dbReference type="AlphaFoldDB" id="A0A940PU52"/>
<comment type="caution">
    <text evidence="2">The sequence shown here is derived from an EMBL/GenBank/DDBJ whole genome shotgun (WGS) entry which is preliminary data.</text>
</comment>
<proteinExistence type="predicted"/>
<evidence type="ECO:0000313" key="2">
    <source>
        <dbReference type="EMBL" id="MBP1326982.1"/>
    </source>
</evidence>
<keyword evidence="3" id="KW-1185">Reference proteome</keyword>
<gene>
    <name evidence="2" type="ORF">JOF28_002214</name>
</gene>
<dbReference type="Pfam" id="PF01979">
    <property type="entry name" value="Amidohydro_1"/>
    <property type="match status" value="1"/>
</dbReference>
<feature type="domain" description="Amidohydrolase-related" evidence="1">
    <location>
        <begin position="62"/>
        <end position="390"/>
    </location>
</feature>
<dbReference type="InterPro" id="IPR032466">
    <property type="entry name" value="Metal_Hydrolase"/>
</dbReference>
<dbReference type="Proteomes" id="UP000675163">
    <property type="component" value="Unassembled WGS sequence"/>
</dbReference>
<dbReference type="RefSeq" id="WP_245189942.1">
    <property type="nucleotide sequence ID" value="NZ_JAFIDA010000001.1"/>
</dbReference>
<dbReference type="Gene3D" id="3.20.20.140">
    <property type="entry name" value="Metal-dependent hydrolases"/>
    <property type="match status" value="1"/>
</dbReference>
<name>A0A940PU52_9MICO</name>
<protein>
    <submittedName>
        <fullName evidence="2">Imidazolonepropionase-like amidohydrolase</fullName>
    </submittedName>
</protein>
<dbReference type="EMBL" id="JAFIDA010000001">
    <property type="protein sequence ID" value="MBP1326982.1"/>
    <property type="molecule type" value="Genomic_DNA"/>
</dbReference>
<dbReference type="GO" id="GO:0016810">
    <property type="term" value="F:hydrolase activity, acting on carbon-nitrogen (but not peptide) bonds"/>
    <property type="evidence" value="ECO:0007669"/>
    <property type="project" value="InterPro"/>
</dbReference>
<reference evidence="2" key="1">
    <citation type="submission" date="2021-02" db="EMBL/GenBank/DDBJ databases">
        <title>Sequencing the genomes of 1000 actinobacteria strains.</title>
        <authorList>
            <person name="Klenk H.-P."/>
        </authorList>
    </citation>
    <scope>NUCLEOTIDE SEQUENCE</scope>
    <source>
        <strain evidence="2">DSM 22850</strain>
    </source>
</reference>
<organism evidence="2 3">
    <name type="scientific">Leucobacter exalbidus</name>
    <dbReference type="NCBI Taxonomy" id="662960"/>
    <lineage>
        <taxon>Bacteria</taxon>
        <taxon>Bacillati</taxon>
        <taxon>Actinomycetota</taxon>
        <taxon>Actinomycetes</taxon>
        <taxon>Micrococcales</taxon>
        <taxon>Microbacteriaceae</taxon>
        <taxon>Leucobacter</taxon>
    </lineage>
</organism>
<accession>A0A940PU52</accession>
<dbReference type="SUPFAM" id="SSF51556">
    <property type="entry name" value="Metallo-dependent hydrolases"/>
    <property type="match status" value="1"/>
</dbReference>
<dbReference type="InterPro" id="IPR011059">
    <property type="entry name" value="Metal-dep_hydrolase_composite"/>
</dbReference>
<dbReference type="InterPro" id="IPR006680">
    <property type="entry name" value="Amidohydro-rel"/>
</dbReference>
<dbReference type="Gene3D" id="2.30.40.10">
    <property type="entry name" value="Urease, subunit C, domain 1"/>
    <property type="match status" value="1"/>
</dbReference>
<dbReference type="InterPro" id="IPR051781">
    <property type="entry name" value="Metallo-dep_Hydrolase"/>
</dbReference>
<evidence type="ECO:0000313" key="3">
    <source>
        <dbReference type="Proteomes" id="UP000675163"/>
    </source>
</evidence>